<name>A0ACB9XFA0_CHAAC</name>
<gene>
    <name evidence="1" type="ORF">KUCAC02_021053</name>
</gene>
<comment type="caution">
    <text evidence="1">The sequence shown here is derived from an EMBL/GenBank/DDBJ whole genome shotgun (WGS) entry which is preliminary data.</text>
</comment>
<evidence type="ECO:0000313" key="2">
    <source>
        <dbReference type="Proteomes" id="UP001057452"/>
    </source>
</evidence>
<protein>
    <submittedName>
        <fullName evidence="1">Uncharacterized protein</fullName>
    </submittedName>
</protein>
<dbReference type="EMBL" id="CM043790">
    <property type="protein sequence ID" value="KAI4825370.1"/>
    <property type="molecule type" value="Genomic_DNA"/>
</dbReference>
<reference evidence="1" key="1">
    <citation type="submission" date="2022-05" db="EMBL/GenBank/DDBJ databases">
        <title>Chromosome-level genome of Chaenocephalus aceratus.</title>
        <authorList>
            <person name="Park H."/>
        </authorList>
    </citation>
    <scope>NUCLEOTIDE SEQUENCE</scope>
    <source>
        <strain evidence="1">KU_202001</strain>
    </source>
</reference>
<dbReference type="Proteomes" id="UP001057452">
    <property type="component" value="Chromosome 6"/>
</dbReference>
<organism evidence="1 2">
    <name type="scientific">Chaenocephalus aceratus</name>
    <name type="common">Blackfin icefish</name>
    <name type="synonym">Chaenichthys aceratus</name>
    <dbReference type="NCBI Taxonomy" id="36190"/>
    <lineage>
        <taxon>Eukaryota</taxon>
        <taxon>Metazoa</taxon>
        <taxon>Chordata</taxon>
        <taxon>Craniata</taxon>
        <taxon>Vertebrata</taxon>
        <taxon>Euteleostomi</taxon>
        <taxon>Actinopterygii</taxon>
        <taxon>Neopterygii</taxon>
        <taxon>Teleostei</taxon>
        <taxon>Neoteleostei</taxon>
        <taxon>Acanthomorphata</taxon>
        <taxon>Eupercaria</taxon>
        <taxon>Perciformes</taxon>
        <taxon>Notothenioidei</taxon>
        <taxon>Channichthyidae</taxon>
        <taxon>Chaenocephalus</taxon>
    </lineage>
</organism>
<proteinExistence type="predicted"/>
<sequence>MHTPEYALLLSGGNQSLVFGPSGDLTMETPGNNTLHTNRSDPYSRNEEVAQIEIMILSITFVVAVVGNVSVPAGNVQHEEEDVADAPFHQTPEAWLTWWSPSSRCCRSSAGISPSASTVQTFSAGSSSTSR</sequence>
<evidence type="ECO:0000313" key="1">
    <source>
        <dbReference type="EMBL" id="KAI4825370.1"/>
    </source>
</evidence>
<keyword evidence="2" id="KW-1185">Reference proteome</keyword>
<accession>A0ACB9XFA0</accession>